<feature type="transmembrane region" description="Helical" evidence="9">
    <location>
        <begin position="45"/>
        <end position="68"/>
    </location>
</feature>
<evidence type="ECO:0000256" key="2">
    <source>
        <dbReference type="ARBA" id="ARBA00005658"/>
    </source>
</evidence>
<proteinExistence type="inferred from homology"/>
<feature type="transmembrane region" description="Helical" evidence="9">
    <location>
        <begin position="6"/>
        <end position="24"/>
    </location>
</feature>
<accession>A0A0X2NJU5</accession>
<sequence length="258" mass="27641">MLVPSAISIAWFVIFGGTSIRMNLDGLGLEIKESGENVMFDIMDNLPFTGVTSIVVLIAVVIFFVTAADSATVVMGSMSQSGRAFPSKPVTIIWGAALGLIAIFLLLAGGRNALSGLQSIMVSCSVPFALIIIGMMVSWWKDLSNDPATIRRRYARSAVYKGVAKGIDEHGDDFVFGVDPVPAEEGAGAHFDSEDPELTDWYTDATSEDPEEARKQREEEAAATPDPWAAYSRTQENRAAAEAAEAAEKDAKEKDADG</sequence>
<keyword evidence="5 9" id="KW-0812">Transmembrane</keyword>
<comment type="similarity">
    <text evidence="2">Belongs to the BCCT transporter (TC 2.A.15) family.</text>
</comment>
<dbReference type="GO" id="GO:0022857">
    <property type="term" value="F:transmembrane transporter activity"/>
    <property type="evidence" value="ECO:0007669"/>
    <property type="project" value="InterPro"/>
</dbReference>
<keyword evidence="6 9" id="KW-1133">Transmembrane helix</keyword>
<evidence type="ECO:0000256" key="3">
    <source>
        <dbReference type="ARBA" id="ARBA00022448"/>
    </source>
</evidence>
<dbReference type="PANTHER" id="PTHR30047">
    <property type="entry name" value="HIGH-AFFINITY CHOLINE TRANSPORT PROTEIN-RELATED"/>
    <property type="match status" value="1"/>
</dbReference>
<feature type="transmembrane region" description="Helical" evidence="9">
    <location>
        <begin position="88"/>
        <end position="108"/>
    </location>
</feature>
<keyword evidence="3" id="KW-0813">Transport</keyword>
<evidence type="ECO:0000313" key="11">
    <source>
        <dbReference type="Proteomes" id="UP000182498"/>
    </source>
</evidence>
<feature type="transmembrane region" description="Helical" evidence="9">
    <location>
        <begin position="120"/>
        <end position="140"/>
    </location>
</feature>
<dbReference type="EMBL" id="FAUH01000006">
    <property type="protein sequence ID" value="CUU65743.1"/>
    <property type="molecule type" value="Genomic_DNA"/>
</dbReference>
<evidence type="ECO:0000313" key="10">
    <source>
        <dbReference type="EMBL" id="CUU65743.1"/>
    </source>
</evidence>
<evidence type="ECO:0000256" key="4">
    <source>
        <dbReference type="ARBA" id="ARBA00022475"/>
    </source>
</evidence>
<feature type="region of interest" description="Disordered" evidence="8">
    <location>
        <begin position="185"/>
        <end position="258"/>
    </location>
</feature>
<evidence type="ECO:0000256" key="8">
    <source>
        <dbReference type="SAM" id="MobiDB-lite"/>
    </source>
</evidence>
<keyword evidence="7 9" id="KW-0472">Membrane</keyword>
<dbReference type="AlphaFoldDB" id="A0A0X2NJU5"/>
<feature type="compositionally biased region" description="Basic and acidic residues" evidence="8">
    <location>
        <begin position="246"/>
        <end position="258"/>
    </location>
</feature>
<protein>
    <submittedName>
        <fullName evidence="10">BCCT family transporter</fullName>
    </submittedName>
</protein>
<reference evidence="11" key="1">
    <citation type="submission" date="2015-11" db="EMBL/GenBank/DDBJ databases">
        <authorList>
            <person name="Dugat-Bony E."/>
        </authorList>
    </citation>
    <scope>NUCLEOTIDE SEQUENCE [LARGE SCALE GENOMIC DNA]</scope>
    <source>
        <strain evidence="11">Mu292</strain>
    </source>
</reference>
<dbReference type="Proteomes" id="UP000182498">
    <property type="component" value="Unassembled WGS sequence"/>
</dbReference>
<evidence type="ECO:0000256" key="5">
    <source>
        <dbReference type="ARBA" id="ARBA00022692"/>
    </source>
</evidence>
<dbReference type="InterPro" id="IPR000060">
    <property type="entry name" value="BCCT_transptr"/>
</dbReference>
<dbReference type="PANTHER" id="PTHR30047:SF7">
    <property type="entry name" value="HIGH-AFFINITY CHOLINE TRANSPORT PROTEIN"/>
    <property type="match status" value="1"/>
</dbReference>
<organism evidence="10 11">
    <name type="scientific">Corynebacterium variabile</name>
    <dbReference type="NCBI Taxonomy" id="1727"/>
    <lineage>
        <taxon>Bacteria</taxon>
        <taxon>Bacillati</taxon>
        <taxon>Actinomycetota</taxon>
        <taxon>Actinomycetes</taxon>
        <taxon>Mycobacteriales</taxon>
        <taxon>Corynebacteriaceae</taxon>
        <taxon>Corynebacterium</taxon>
    </lineage>
</organism>
<evidence type="ECO:0000256" key="6">
    <source>
        <dbReference type="ARBA" id="ARBA00022989"/>
    </source>
</evidence>
<evidence type="ECO:0000256" key="7">
    <source>
        <dbReference type="ARBA" id="ARBA00023136"/>
    </source>
</evidence>
<keyword evidence="4" id="KW-1003">Cell membrane</keyword>
<evidence type="ECO:0000256" key="1">
    <source>
        <dbReference type="ARBA" id="ARBA00004651"/>
    </source>
</evidence>
<gene>
    <name evidence="10" type="ORF">CVAR292_01075</name>
</gene>
<name>A0A0X2NJU5_9CORY</name>
<dbReference type="GO" id="GO:0005886">
    <property type="term" value="C:plasma membrane"/>
    <property type="evidence" value="ECO:0007669"/>
    <property type="project" value="UniProtKB-SubCell"/>
</dbReference>
<evidence type="ECO:0000256" key="9">
    <source>
        <dbReference type="SAM" id="Phobius"/>
    </source>
</evidence>
<keyword evidence="11" id="KW-1185">Reference proteome</keyword>
<comment type="subcellular location">
    <subcellularLocation>
        <location evidence="1">Cell membrane</location>
        <topology evidence="1">Multi-pass membrane protein</topology>
    </subcellularLocation>
</comment>
<dbReference type="Pfam" id="PF02028">
    <property type="entry name" value="BCCT"/>
    <property type="match status" value="1"/>
</dbReference>